<dbReference type="AlphaFoldDB" id="W4RHS2"/>
<sequence>MTLNKARTYGTSTYFTEEITWNGGNNKPFIVYGSAFFNDKLTLHGSARIEIRGDAIFKVELSEKEKPYSFCITGTPYLVNQEGKLEVYENFPAGRTEACPPSKNNKWAIDPDKGITVKY</sequence>
<evidence type="ECO:0000313" key="2">
    <source>
        <dbReference type="Proteomes" id="UP000018949"/>
    </source>
</evidence>
<protein>
    <submittedName>
        <fullName evidence="1">Uncharacterized protein</fullName>
    </submittedName>
</protein>
<dbReference type="EMBL" id="BAUW01000004">
    <property type="protein sequence ID" value="GAE43975.1"/>
    <property type="molecule type" value="Genomic_DNA"/>
</dbReference>
<reference evidence="1 2" key="1">
    <citation type="submission" date="2013-12" db="EMBL/GenBank/DDBJ databases">
        <title>NBRP : Genome information of microbial organism related human and environment.</title>
        <authorList>
            <person name="Hattori M."/>
            <person name="Oshima K."/>
            <person name="Inaba H."/>
            <person name="Suda W."/>
            <person name="Sakamoto M."/>
            <person name="Iino T."/>
            <person name="Kitahara M."/>
            <person name="Oshida Y."/>
            <person name="Iida T."/>
            <person name="Kudo T."/>
            <person name="Itoh T."/>
            <person name="Ahmed I."/>
            <person name="Ohkuma M."/>
        </authorList>
    </citation>
    <scope>NUCLEOTIDE SEQUENCE [LARGE SCALE GENOMIC DNA]</scope>
    <source>
        <strain evidence="1 2">JCM 21738</strain>
    </source>
</reference>
<accession>W4RHS2</accession>
<dbReference type="Proteomes" id="UP000018949">
    <property type="component" value="Unassembled WGS sequence"/>
</dbReference>
<evidence type="ECO:0000313" key="1">
    <source>
        <dbReference type="EMBL" id="GAE43975.1"/>
    </source>
</evidence>
<keyword evidence="2" id="KW-1185">Reference proteome</keyword>
<gene>
    <name evidence="1" type="ORF">JCM21738_647</name>
</gene>
<name>W4RHS2_9BACI</name>
<dbReference type="RefSeq" id="WP_035208827.1">
    <property type="nucleotide sequence ID" value="NZ_BAUW01000004.1"/>
</dbReference>
<comment type="caution">
    <text evidence="1">The sequence shown here is derived from an EMBL/GenBank/DDBJ whole genome shotgun (WGS) entry which is preliminary data.</text>
</comment>
<organism evidence="1 2">
    <name type="scientific">Mesobacillus boroniphilus JCM 21738</name>
    <dbReference type="NCBI Taxonomy" id="1294265"/>
    <lineage>
        <taxon>Bacteria</taxon>
        <taxon>Bacillati</taxon>
        <taxon>Bacillota</taxon>
        <taxon>Bacilli</taxon>
        <taxon>Bacillales</taxon>
        <taxon>Bacillaceae</taxon>
        <taxon>Mesobacillus</taxon>
    </lineage>
</organism>
<proteinExistence type="predicted"/>